<keyword evidence="1" id="KW-0812">Transmembrane</keyword>
<proteinExistence type="predicted"/>
<evidence type="ECO:0000256" key="1">
    <source>
        <dbReference type="SAM" id="Phobius"/>
    </source>
</evidence>
<sequence length="80" mass="8542">MYAGWTGCPELDQALLHMGPFVQTIDAAAAAAAAAAALCKLFLRETGSRLCAAQASTKALFTICTPYMLQYVCFIQLSIH</sequence>
<dbReference type="EMBL" id="UZAH01029855">
    <property type="protein sequence ID" value="VDP08205.1"/>
    <property type="molecule type" value="Genomic_DNA"/>
</dbReference>
<accession>A0A3P8BP45</accession>
<evidence type="ECO:0000313" key="3">
    <source>
        <dbReference type="Proteomes" id="UP000050761"/>
    </source>
</evidence>
<dbReference type="AlphaFoldDB" id="A0A183G690"/>
<reference evidence="2 3" key="1">
    <citation type="submission" date="2018-11" db="EMBL/GenBank/DDBJ databases">
        <authorList>
            <consortium name="Pathogen Informatics"/>
        </authorList>
    </citation>
    <scope>NUCLEOTIDE SEQUENCE [LARGE SCALE GENOMIC DNA]</scope>
</reference>
<keyword evidence="3" id="KW-1185">Reference proteome</keyword>
<gene>
    <name evidence="2" type="ORF">HPBE_LOCUS17200</name>
</gene>
<evidence type="ECO:0000313" key="4">
    <source>
        <dbReference type="WBParaSite" id="HPBE_0001720101-mRNA-1"/>
    </source>
</evidence>
<reference evidence="4" key="2">
    <citation type="submission" date="2019-09" db="UniProtKB">
        <authorList>
            <consortium name="WormBaseParasite"/>
        </authorList>
    </citation>
    <scope>IDENTIFICATION</scope>
</reference>
<keyword evidence="1" id="KW-0472">Membrane</keyword>
<keyword evidence="1" id="KW-1133">Transmembrane helix</keyword>
<name>A0A183G690_HELPZ</name>
<dbReference type="WBParaSite" id="HPBE_0001720101-mRNA-1">
    <property type="protein sequence ID" value="HPBE_0001720101-mRNA-1"/>
    <property type="gene ID" value="HPBE_0001720101"/>
</dbReference>
<protein>
    <submittedName>
        <fullName evidence="2 4">Uncharacterized protein</fullName>
    </submittedName>
</protein>
<organism evidence="3 4">
    <name type="scientific">Heligmosomoides polygyrus</name>
    <name type="common">Parasitic roundworm</name>
    <dbReference type="NCBI Taxonomy" id="6339"/>
    <lineage>
        <taxon>Eukaryota</taxon>
        <taxon>Metazoa</taxon>
        <taxon>Ecdysozoa</taxon>
        <taxon>Nematoda</taxon>
        <taxon>Chromadorea</taxon>
        <taxon>Rhabditida</taxon>
        <taxon>Rhabditina</taxon>
        <taxon>Rhabditomorpha</taxon>
        <taxon>Strongyloidea</taxon>
        <taxon>Heligmosomidae</taxon>
        <taxon>Heligmosomoides</taxon>
    </lineage>
</organism>
<dbReference type="Proteomes" id="UP000050761">
    <property type="component" value="Unassembled WGS sequence"/>
</dbReference>
<evidence type="ECO:0000313" key="2">
    <source>
        <dbReference type="EMBL" id="VDP08205.1"/>
    </source>
</evidence>
<accession>A0A183G690</accession>
<feature type="transmembrane region" description="Helical" evidence="1">
    <location>
        <begin position="20"/>
        <end position="43"/>
    </location>
</feature>